<gene>
    <name evidence="1" type="ordered locus">Aazo_0077</name>
</gene>
<dbReference type="STRING" id="551115.Aazo_0077"/>
<dbReference type="KEGG" id="naz:Aazo_0077"/>
<protein>
    <submittedName>
        <fullName evidence="1">Uncharacterized protein</fullName>
    </submittedName>
</protein>
<dbReference type="InterPro" id="IPR049891">
    <property type="entry name" value="CTB"/>
</dbReference>
<dbReference type="Proteomes" id="UP000001511">
    <property type="component" value="Chromosome"/>
</dbReference>
<dbReference type="AlphaFoldDB" id="D7DVC2"/>
<organism evidence="1 2">
    <name type="scientific">Nostoc azollae (strain 0708)</name>
    <name type="common">Anabaena azollae (strain 0708)</name>
    <dbReference type="NCBI Taxonomy" id="551115"/>
    <lineage>
        <taxon>Bacteria</taxon>
        <taxon>Bacillati</taxon>
        <taxon>Cyanobacteriota</taxon>
        <taxon>Cyanophyceae</taxon>
        <taxon>Nostocales</taxon>
        <taxon>Nostocaceae</taxon>
        <taxon>Trichormus</taxon>
    </lineage>
</organism>
<dbReference type="RefSeq" id="WP_013189750.1">
    <property type="nucleotide sequence ID" value="NC_014248.1"/>
</dbReference>
<name>D7DVC2_NOSA0</name>
<evidence type="ECO:0000313" key="1">
    <source>
        <dbReference type="EMBL" id="ADI62730.1"/>
    </source>
</evidence>
<sequence>MSNSITIQKLLVELSDQQQELLSGGQAGSADPLLTPITALRGRPVNPIGKAINDGSETKLGNNTLQGVTNSRLLGSIGNSTGQGEGTSTGAEDIMILPAFLGFSQTL</sequence>
<dbReference type="OrthoDB" id="517779at2"/>
<reference evidence="1 2" key="1">
    <citation type="journal article" date="2010" name="PLoS ONE">
        <title>Genome erosion in a nitrogen-fixing vertically transmitted endosymbiotic multicellular cyanobacterium.</title>
        <authorList>
            <person name="Ran L."/>
            <person name="Larsson J."/>
            <person name="Vigil-Stenman T."/>
            <person name="Nylander J.A."/>
            <person name="Ininbergs K."/>
            <person name="Zheng W.W."/>
            <person name="Lapidus A."/>
            <person name="Lowry S."/>
            <person name="Haselkorn R."/>
            <person name="Bergman B."/>
        </authorList>
    </citation>
    <scope>NUCLEOTIDE SEQUENCE [LARGE SCALE GENOMIC DNA]</scope>
    <source>
        <strain evidence="1 2">0708</strain>
    </source>
</reference>
<dbReference type="HOGENOM" id="CLU_2329061_0_0_3"/>
<keyword evidence="2" id="KW-1185">Reference proteome</keyword>
<dbReference type="NCBIfam" id="NF038167">
    <property type="entry name" value="cyan_ocin_like"/>
    <property type="match status" value="1"/>
</dbReference>
<proteinExistence type="predicted"/>
<accession>D7DVC2</accession>
<evidence type="ECO:0000313" key="2">
    <source>
        <dbReference type="Proteomes" id="UP000001511"/>
    </source>
</evidence>
<dbReference type="EMBL" id="CP002059">
    <property type="protein sequence ID" value="ADI62730.1"/>
    <property type="molecule type" value="Genomic_DNA"/>
</dbReference>
<dbReference type="eggNOG" id="ENOG5030PH1">
    <property type="taxonomic scope" value="Bacteria"/>
</dbReference>